<reference evidence="6" key="4">
    <citation type="journal article" date="2018" name="Nat. Plants">
        <title>Whole-genome landscape of Medicago truncatula symbiotic genes.</title>
        <authorList>
            <person name="Pecrix Y."/>
            <person name="Staton S.E."/>
            <person name="Sallet E."/>
            <person name="Lelandais-Briere C."/>
            <person name="Moreau S."/>
            <person name="Carrere S."/>
            <person name="Blein T."/>
            <person name="Jardinaud M.F."/>
            <person name="Latrasse D."/>
            <person name="Zouine M."/>
            <person name="Zahm M."/>
            <person name="Kreplak J."/>
            <person name="Mayjonade B."/>
            <person name="Satge C."/>
            <person name="Perez M."/>
            <person name="Cauet S."/>
            <person name="Marande W."/>
            <person name="Chantry-Darmon C."/>
            <person name="Lopez-Roques C."/>
            <person name="Bouchez O."/>
            <person name="Berard A."/>
            <person name="Debelle F."/>
            <person name="Munos S."/>
            <person name="Bendahmane A."/>
            <person name="Berges H."/>
            <person name="Niebel A."/>
            <person name="Buitink J."/>
            <person name="Frugier F."/>
            <person name="Benhamed M."/>
            <person name="Crespi M."/>
            <person name="Gouzy J."/>
            <person name="Gamas P."/>
        </authorList>
    </citation>
    <scope>NUCLEOTIDE SEQUENCE [LARGE SCALE GENOMIC DNA]</scope>
    <source>
        <strain evidence="6">cv. Jemalong A17</strain>
    </source>
</reference>
<feature type="transmembrane region" description="Helical" evidence="1">
    <location>
        <begin position="238"/>
        <end position="257"/>
    </location>
</feature>
<keyword evidence="5" id="KW-1185">Reference proteome</keyword>
<evidence type="ECO:0000313" key="4">
    <source>
        <dbReference type="EnsemblPlants" id="KEH20207"/>
    </source>
</evidence>
<reference evidence="3" key="5">
    <citation type="journal article" date="2018" name="Nat. Plants">
        <title>Whole-genome landscape of Medicago truncatula symbiotic genes.</title>
        <authorList>
            <person name="Pecrix Y."/>
            <person name="Gamas P."/>
            <person name="Carrere S."/>
        </authorList>
    </citation>
    <scope>NUCLEOTIDE SEQUENCE</scope>
    <source>
        <tissue evidence="3">Leaves</tissue>
    </source>
</reference>
<protein>
    <submittedName>
        <fullName evidence="2">Transmembrane protein, putative</fullName>
    </submittedName>
</protein>
<reference evidence="2 5" key="1">
    <citation type="journal article" date="2011" name="Nature">
        <title>The Medicago genome provides insight into the evolution of rhizobial symbioses.</title>
        <authorList>
            <person name="Young N.D."/>
            <person name="Debelle F."/>
            <person name="Oldroyd G.E."/>
            <person name="Geurts R."/>
            <person name="Cannon S.B."/>
            <person name="Udvardi M.K."/>
            <person name="Benedito V.A."/>
            <person name="Mayer K.F."/>
            <person name="Gouzy J."/>
            <person name="Schoof H."/>
            <person name="Van de Peer Y."/>
            <person name="Proost S."/>
            <person name="Cook D.R."/>
            <person name="Meyers B.C."/>
            <person name="Spannagl M."/>
            <person name="Cheung F."/>
            <person name="De Mita S."/>
            <person name="Krishnakumar V."/>
            <person name="Gundlach H."/>
            <person name="Zhou S."/>
            <person name="Mudge J."/>
            <person name="Bharti A.K."/>
            <person name="Murray J.D."/>
            <person name="Naoumkina M.A."/>
            <person name="Rosen B."/>
            <person name="Silverstein K.A."/>
            <person name="Tang H."/>
            <person name="Rombauts S."/>
            <person name="Zhao P.X."/>
            <person name="Zhou P."/>
            <person name="Barbe V."/>
            <person name="Bardou P."/>
            <person name="Bechner M."/>
            <person name="Bellec A."/>
            <person name="Berger A."/>
            <person name="Berges H."/>
            <person name="Bidwell S."/>
            <person name="Bisseling T."/>
            <person name="Choisne N."/>
            <person name="Couloux A."/>
            <person name="Denny R."/>
            <person name="Deshpande S."/>
            <person name="Dai X."/>
            <person name="Doyle J.J."/>
            <person name="Dudez A.M."/>
            <person name="Farmer A.D."/>
            <person name="Fouteau S."/>
            <person name="Franken C."/>
            <person name="Gibelin C."/>
            <person name="Gish J."/>
            <person name="Goldstein S."/>
            <person name="Gonzalez A.J."/>
            <person name="Green P.J."/>
            <person name="Hallab A."/>
            <person name="Hartog M."/>
            <person name="Hua A."/>
            <person name="Humphray S.J."/>
            <person name="Jeong D.H."/>
            <person name="Jing Y."/>
            <person name="Jocker A."/>
            <person name="Kenton S.M."/>
            <person name="Kim D.J."/>
            <person name="Klee K."/>
            <person name="Lai H."/>
            <person name="Lang C."/>
            <person name="Lin S."/>
            <person name="Macmil S.L."/>
            <person name="Magdelenat G."/>
            <person name="Matthews L."/>
            <person name="McCorrison J."/>
            <person name="Monaghan E.L."/>
            <person name="Mun J.H."/>
            <person name="Najar F.Z."/>
            <person name="Nicholson C."/>
            <person name="Noirot C."/>
            <person name="O'Bleness M."/>
            <person name="Paule C.R."/>
            <person name="Poulain J."/>
            <person name="Prion F."/>
            <person name="Qin B."/>
            <person name="Qu C."/>
            <person name="Retzel E.F."/>
            <person name="Riddle C."/>
            <person name="Sallet E."/>
            <person name="Samain S."/>
            <person name="Samson N."/>
            <person name="Sanders I."/>
            <person name="Saurat O."/>
            <person name="Scarpelli C."/>
            <person name="Schiex T."/>
            <person name="Segurens B."/>
            <person name="Severin A.J."/>
            <person name="Sherrier D.J."/>
            <person name="Shi R."/>
            <person name="Sims S."/>
            <person name="Singer S.R."/>
            <person name="Sinharoy S."/>
            <person name="Sterck L."/>
            <person name="Viollet A."/>
            <person name="Wang B.B."/>
            <person name="Wang K."/>
            <person name="Wang M."/>
            <person name="Wang X."/>
            <person name="Warfsmann J."/>
            <person name="Weissenbach J."/>
            <person name="White D.D."/>
            <person name="White J.D."/>
            <person name="Wiley G.B."/>
            <person name="Wincker P."/>
            <person name="Xing Y."/>
            <person name="Yang L."/>
            <person name="Yao Z."/>
            <person name="Ying F."/>
            <person name="Zhai J."/>
            <person name="Zhou L."/>
            <person name="Zuber A."/>
            <person name="Denarie J."/>
            <person name="Dixon R.A."/>
            <person name="May G.D."/>
            <person name="Schwartz D.C."/>
            <person name="Rogers J."/>
            <person name="Quetier F."/>
            <person name="Town C.D."/>
            <person name="Roe B.A."/>
        </authorList>
    </citation>
    <scope>NUCLEOTIDE SEQUENCE [LARGE SCALE GENOMIC DNA]</scope>
    <source>
        <strain evidence="2">A17</strain>
        <strain evidence="4 5">cv. Jemalong A17</strain>
    </source>
</reference>
<gene>
    <name evidence="4" type="primary">25501488</name>
    <name evidence="2" type="ordered locus">MTR_8g069820</name>
    <name evidence="3" type="ORF">MtrunA17_Chr8g0368491</name>
</gene>
<dbReference type="KEGG" id="mtr:25501488"/>
<dbReference type="Gramene" id="rna48012">
    <property type="protein sequence ID" value="RHN41667.1"/>
    <property type="gene ID" value="gene48012"/>
</dbReference>
<dbReference type="GO" id="GO:0016020">
    <property type="term" value="C:membrane"/>
    <property type="evidence" value="ECO:0000318"/>
    <property type="project" value="GO_Central"/>
</dbReference>
<feature type="transmembrane region" description="Helical" evidence="1">
    <location>
        <begin position="29"/>
        <end position="50"/>
    </location>
</feature>
<feature type="transmembrane region" description="Helical" evidence="1">
    <location>
        <begin position="119"/>
        <end position="146"/>
    </location>
</feature>
<name>A0A072TS15_MEDTR</name>
<dbReference type="OrthoDB" id="419711at2759"/>
<evidence type="ECO:0000313" key="5">
    <source>
        <dbReference type="Proteomes" id="UP000002051"/>
    </source>
</evidence>
<evidence type="ECO:0000256" key="1">
    <source>
        <dbReference type="SAM" id="Phobius"/>
    </source>
</evidence>
<feature type="transmembrane region" description="Helical" evidence="1">
    <location>
        <begin position="93"/>
        <end position="113"/>
    </location>
</feature>
<organism evidence="2 5">
    <name type="scientific">Medicago truncatula</name>
    <name type="common">Barrel medic</name>
    <name type="synonym">Medicago tribuloides</name>
    <dbReference type="NCBI Taxonomy" id="3880"/>
    <lineage>
        <taxon>Eukaryota</taxon>
        <taxon>Viridiplantae</taxon>
        <taxon>Streptophyta</taxon>
        <taxon>Embryophyta</taxon>
        <taxon>Tracheophyta</taxon>
        <taxon>Spermatophyta</taxon>
        <taxon>Magnoliopsida</taxon>
        <taxon>eudicotyledons</taxon>
        <taxon>Gunneridae</taxon>
        <taxon>Pentapetalae</taxon>
        <taxon>rosids</taxon>
        <taxon>fabids</taxon>
        <taxon>Fabales</taxon>
        <taxon>Fabaceae</taxon>
        <taxon>Papilionoideae</taxon>
        <taxon>50 kb inversion clade</taxon>
        <taxon>NPAAA clade</taxon>
        <taxon>Hologalegina</taxon>
        <taxon>IRL clade</taxon>
        <taxon>Trifolieae</taxon>
        <taxon>Medicago</taxon>
    </lineage>
</organism>
<sequence>MGFITWTPSHTWQPTMTTDTTASSYWLNWRFFFCALWIFISMTLASYLIFKYEGFNKQRSSERDENHQEADGLLYEDEAWNTCVKGIDPSWLLVYRIISFVVLLALIIANVATEGAGILYYYTQLTFTLVTIYFGLASSFSLYGCLFKHKKFGGRTVNGASLEAVSTYMAPTLERVLDIPELTKSPDQEFHTREIAGVCGYIFQIIYQTCAGAVFLTDFVFWFVLYPVRTSNHYSLDFLIFCMHTINAVFLLGDTSLNCMRFPVFRFAYFVLWTATFVIIQWIIHACVSIWWPYPFLDLSSSYAPLWYLAVALMHFPCYGLFILIVKLKHFWLSRSFPGSSRIVH</sequence>
<evidence type="ECO:0000313" key="2">
    <source>
        <dbReference type="EMBL" id="KEH20207.1"/>
    </source>
</evidence>
<accession>A0A072TS15</accession>
<keyword evidence="1" id="KW-0472">Membrane</keyword>
<proteinExistence type="predicted"/>
<dbReference type="EnsemblPlants" id="KEH20207">
    <property type="protein sequence ID" value="KEH20207"/>
    <property type="gene ID" value="MTR_8g069820"/>
</dbReference>
<dbReference type="PANTHER" id="PTHR12242:SF10">
    <property type="entry name" value="TRANSMEMBRANE PROTEIN"/>
    <property type="match status" value="1"/>
</dbReference>
<feature type="transmembrane region" description="Helical" evidence="1">
    <location>
        <begin position="306"/>
        <end position="326"/>
    </location>
</feature>
<dbReference type="PANTHER" id="PTHR12242">
    <property type="entry name" value="OS02G0130600 PROTEIN-RELATED"/>
    <property type="match status" value="1"/>
</dbReference>
<feature type="transmembrane region" description="Helical" evidence="1">
    <location>
        <begin position="205"/>
        <end position="226"/>
    </location>
</feature>
<dbReference type="AlphaFoldDB" id="A0A072TS15"/>
<dbReference type="HOGENOM" id="CLU_051754_0_0_1"/>
<dbReference type="EMBL" id="PSQE01000008">
    <property type="protein sequence ID" value="RHN41667.1"/>
    <property type="molecule type" value="Genomic_DNA"/>
</dbReference>
<keyword evidence="1 2" id="KW-0812">Transmembrane</keyword>
<feature type="transmembrane region" description="Helical" evidence="1">
    <location>
        <begin position="269"/>
        <end position="294"/>
    </location>
</feature>
<reference evidence="4" key="3">
    <citation type="submission" date="2015-04" db="UniProtKB">
        <authorList>
            <consortium name="EnsemblPlants"/>
        </authorList>
    </citation>
    <scope>IDENTIFICATION</scope>
    <source>
        <strain evidence="4">cv. Jemalong A17</strain>
    </source>
</reference>
<keyword evidence="1" id="KW-1133">Transmembrane helix</keyword>
<evidence type="ECO:0000313" key="6">
    <source>
        <dbReference type="Proteomes" id="UP000265566"/>
    </source>
</evidence>
<dbReference type="EMBL" id="CM001224">
    <property type="protein sequence ID" value="KEH20207.1"/>
    <property type="molecule type" value="Genomic_DNA"/>
</dbReference>
<dbReference type="Proteomes" id="UP000265566">
    <property type="component" value="Chromosome 8"/>
</dbReference>
<dbReference type="Proteomes" id="UP000002051">
    <property type="component" value="Chromosome 8"/>
</dbReference>
<evidence type="ECO:0000313" key="3">
    <source>
        <dbReference type="EMBL" id="RHN41667.1"/>
    </source>
</evidence>
<reference evidence="2 5" key="2">
    <citation type="journal article" date="2014" name="BMC Genomics">
        <title>An improved genome release (version Mt4.0) for the model legume Medicago truncatula.</title>
        <authorList>
            <person name="Tang H."/>
            <person name="Krishnakumar V."/>
            <person name="Bidwell S."/>
            <person name="Rosen B."/>
            <person name="Chan A."/>
            <person name="Zhou S."/>
            <person name="Gentzbittel L."/>
            <person name="Childs K.L."/>
            <person name="Yandell M."/>
            <person name="Gundlach H."/>
            <person name="Mayer K.F."/>
            <person name="Schwartz D.C."/>
            <person name="Town C.D."/>
        </authorList>
    </citation>
    <scope>GENOME REANNOTATION</scope>
    <source>
        <strain evidence="2">A17</strain>
        <strain evidence="4 5">cv. Jemalong A17</strain>
    </source>
</reference>